<protein>
    <submittedName>
        <fullName evidence="3">Uncharacterized protein</fullName>
    </submittedName>
</protein>
<keyword evidence="1" id="KW-0175">Coiled coil</keyword>
<reference evidence="3 4" key="1">
    <citation type="submission" date="2019-10" db="EMBL/GenBank/DDBJ databases">
        <title>Taxonomy of Antarctic Massilia spp.: description of Massilia rubra sp. nov., Massilia aquatica sp. nov., Massilia mucilaginosa sp. nov., Massilia frigida sp. nov. isolated from streams, lakes and regoliths.</title>
        <authorList>
            <person name="Holochova P."/>
            <person name="Sedlacek I."/>
            <person name="Kralova S."/>
            <person name="Maslanova I."/>
            <person name="Busse H.-J."/>
            <person name="Stankova E."/>
            <person name="Vrbovska V."/>
            <person name="Kovarovic V."/>
            <person name="Bartak M."/>
            <person name="Svec P."/>
            <person name="Pantucek R."/>
        </authorList>
    </citation>
    <scope>NUCLEOTIDE SEQUENCE [LARGE SCALE GENOMIC DNA]</scope>
    <source>
        <strain evidence="3 4">CCM 8695</strain>
    </source>
</reference>
<proteinExistence type="predicted"/>
<feature type="coiled-coil region" evidence="1">
    <location>
        <begin position="214"/>
        <end position="241"/>
    </location>
</feature>
<gene>
    <name evidence="3" type="ORF">F2P44_32680</name>
</gene>
<feature type="chain" id="PRO_5045185131" evidence="2">
    <location>
        <begin position="21"/>
        <end position="335"/>
    </location>
</feature>
<dbReference type="RefSeq" id="WP_167094195.1">
    <property type="nucleotide sequence ID" value="NZ_WHJG01000073.1"/>
</dbReference>
<sequence>MKNFAVVLLFLCSACAPLQQAPLVYASKISVGVDISGTSTETPGVSLSVGYKQVDAAYVPVAVAKRCDDPALENCKNDVYKIQLTTGESDVEGNHRSGQDEEAAKNTLKQYGELSRQVALNENIRAGSAEEMATNLKRLSELKAKREAATAAAKRTKDLDEQLTKLDTTLPGYEQNRISLTDQREMAASSVWTAADTSEFDLLEAKTKPIQDKLDNASSNVVRLKQEMEKLNASVSVAEAILGKIKSKDAYSVFGRFEGSNKAKTDGASVVLGKVFSTGVASQNLTRGMAAYYANLGAASCFDSAAKVADKVDLPQLKLLLAECRAIGKGGDVVK</sequence>
<evidence type="ECO:0000256" key="1">
    <source>
        <dbReference type="SAM" id="Coils"/>
    </source>
</evidence>
<dbReference type="Proteomes" id="UP000621455">
    <property type="component" value="Unassembled WGS sequence"/>
</dbReference>
<name>A0ABX0NJ11_9BURK</name>
<accession>A0ABX0NJ11</accession>
<keyword evidence="2" id="KW-0732">Signal</keyword>
<evidence type="ECO:0000313" key="4">
    <source>
        <dbReference type="Proteomes" id="UP000621455"/>
    </source>
</evidence>
<organism evidence="3 4">
    <name type="scientific">Massilia frigida</name>
    <dbReference type="NCBI Taxonomy" id="2609281"/>
    <lineage>
        <taxon>Bacteria</taxon>
        <taxon>Pseudomonadati</taxon>
        <taxon>Pseudomonadota</taxon>
        <taxon>Betaproteobacteria</taxon>
        <taxon>Burkholderiales</taxon>
        <taxon>Oxalobacteraceae</taxon>
        <taxon>Telluria group</taxon>
        <taxon>Massilia</taxon>
    </lineage>
</organism>
<evidence type="ECO:0000256" key="2">
    <source>
        <dbReference type="SAM" id="SignalP"/>
    </source>
</evidence>
<comment type="caution">
    <text evidence="3">The sequence shown here is derived from an EMBL/GenBank/DDBJ whole genome shotgun (WGS) entry which is preliminary data.</text>
</comment>
<evidence type="ECO:0000313" key="3">
    <source>
        <dbReference type="EMBL" id="NHZ83984.1"/>
    </source>
</evidence>
<keyword evidence="4" id="KW-1185">Reference proteome</keyword>
<dbReference type="EMBL" id="WHJG01000073">
    <property type="protein sequence ID" value="NHZ83984.1"/>
    <property type="molecule type" value="Genomic_DNA"/>
</dbReference>
<feature type="signal peptide" evidence="2">
    <location>
        <begin position="1"/>
        <end position="20"/>
    </location>
</feature>